<evidence type="ECO:0000256" key="13">
    <source>
        <dbReference type="ARBA" id="ARBA00022993"/>
    </source>
</evidence>
<comment type="caution">
    <text evidence="16">Lacks conserved residue(s) required for the propagation of feature annotation.</text>
</comment>
<comment type="subcellular location">
    <subcellularLocation>
        <location evidence="3 16">Cytoplasm</location>
    </subcellularLocation>
</comment>
<evidence type="ECO:0000256" key="3">
    <source>
        <dbReference type="ARBA" id="ARBA00004496"/>
    </source>
</evidence>
<evidence type="ECO:0000256" key="6">
    <source>
        <dbReference type="ARBA" id="ARBA00012102"/>
    </source>
</evidence>
<comment type="similarity">
    <text evidence="14 16">Belongs to the type III pantothenate kinase family.</text>
</comment>
<evidence type="ECO:0000256" key="16">
    <source>
        <dbReference type="HAMAP-Rule" id="MF_01274"/>
    </source>
</evidence>
<dbReference type="SUPFAM" id="SSF53067">
    <property type="entry name" value="Actin-like ATPase domain"/>
    <property type="match status" value="2"/>
</dbReference>
<proteinExistence type="inferred from homology"/>
<dbReference type="GO" id="GO:0005737">
    <property type="term" value="C:cytoplasm"/>
    <property type="evidence" value="ECO:0007669"/>
    <property type="project" value="UniProtKB-SubCell"/>
</dbReference>
<dbReference type="GO" id="GO:0005524">
    <property type="term" value="F:ATP binding"/>
    <property type="evidence" value="ECO:0007669"/>
    <property type="project" value="UniProtKB-UniRule"/>
</dbReference>
<comment type="catalytic activity">
    <reaction evidence="1 16">
        <text>(R)-pantothenate + ATP = (R)-4'-phosphopantothenate + ADP + H(+)</text>
        <dbReference type="Rhea" id="RHEA:16373"/>
        <dbReference type="ChEBI" id="CHEBI:10986"/>
        <dbReference type="ChEBI" id="CHEBI:15378"/>
        <dbReference type="ChEBI" id="CHEBI:29032"/>
        <dbReference type="ChEBI" id="CHEBI:30616"/>
        <dbReference type="ChEBI" id="CHEBI:456216"/>
        <dbReference type="EC" id="2.7.1.33"/>
    </reaction>
</comment>
<dbReference type="RefSeq" id="WP_075047987.1">
    <property type="nucleotide sequence ID" value="NZ_CP012328.1"/>
</dbReference>
<dbReference type="Pfam" id="PF03309">
    <property type="entry name" value="Pan_kinase"/>
    <property type="match status" value="1"/>
</dbReference>
<evidence type="ECO:0000256" key="11">
    <source>
        <dbReference type="ARBA" id="ARBA00022840"/>
    </source>
</evidence>
<feature type="binding site" evidence="16">
    <location>
        <begin position="7"/>
        <end position="14"/>
    </location>
    <ligand>
        <name>ATP</name>
        <dbReference type="ChEBI" id="CHEBI:30616"/>
    </ligand>
</feature>
<evidence type="ECO:0000256" key="7">
    <source>
        <dbReference type="ARBA" id="ARBA00022490"/>
    </source>
</evidence>
<keyword evidence="8 16" id="KW-0808">Transferase</keyword>
<evidence type="ECO:0000256" key="5">
    <source>
        <dbReference type="ARBA" id="ARBA00011738"/>
    </source>
</evidence>
<dbReference type="CDD" id="cd24015">
    <property type="entry name" value="ASKHA_NBD_PanK-III"/>
    <property type="match status" value="1"/>
</dbReference>
<dbReference type="HAMAP" id="MF_01274">
    <property type="entry name" value="Pantothen_kinase_3"/>
    <property type="match status" value="1"/>
</dbReference>
<keyword evidence="13 16" id="KW-0173">Coenzyme A biosynthesis</keyword>
<organism evidence="17 18">
    <name type="scientific">Spiroplasma turonicum</name>
    <dbReference type="NCBI Taxonomy" id="216946"/>
    <lineage>
        <taxon>Bacteria</taxon>
        <taxon>Bacillati</taxon>
        <taxon>Mycoplasmatota</taxon>
        <taxon>Mollicutes</taxon>
        <taxon>Entomoplasmatales</taxon>
        <taxon>Spiroplasmataceae</taxon>
        <taxon>Spiroplasma</taxon>
    </lineage>
</organism>
<dbReference type="GO" id="GO:0004594">
    <property type="term" value="F:pantothenate kinase activity"/>
    <property type="evidence" value="ECO:0007669"/>
    <property type="project" value="UniProtKB-UniRule"/>
</dbReference>
<dbReference type="KEGG" id="stur:STURON_00134"/>
<keyword evidence="7 16" id="KW-0963">Cytoplasm</keyword>
<dbReference type="PATRIC" id="fig|216946.3.peg.133"/>
<comment type="pathway">
    <text evidence="4 16">Cofactor biosynthesis; coenzyme A biosynthesis; CoA from (R)-pantothenate: step 1/5.</text>
</comment>
<keyword evidence="10 16" id="KW-0418">Kinase</keyword>
<feature type="binding site" evidence="16">
    <location>
        <begin position="105"/>
        <end position="108"/>
    </location>
    <ligand>
        <name>substrate</name>
    </ligand>
</feature>
<dbReference type="UniPathway" id="UPA00241">
    <property type="reaction ID" value="UER00352"/>
</dbReference>
<evidence type="ECO:0000313" key="17">
    <source>
        <dbReference type="EMBL" id="AKU79380.1"/>
    </source>
</evidence>
<dbReference type="PANTHER" id="PTHR34265:SF1">
    <property type="entry name" value="TYPE III PANTOTHENATE KINASE"/>
    <property type="match status" value="1"/>
</dbReference>
<name>A0A0K1P4Z6_9MOLU</name>
<keyword evidence="11 16" id="KW-0067">ATP-binding</keyword>
<keyword evidence="12 16" id="KW-0630">Potassium</keyword>
<protein>
    <recommendedName>
        <fullName evidence="15 16">Type III pantothenate kinase</fullName>
        <ecNumber evidence="6 16">2.7.1.33</ecNumber>
    </recommendedName>
    <alternativeName>
        <fullName evidence="16">PanK-III</fullName>
    </alternativeName>
    <alternativeName>
        <fullName evidence="16">Pantothenic acid kinase</fullName>
    </alternativeName>
</protein>
<dbReference type="PANTHER" id="PTHR34265">
    <property type="entry name" value="TYPE III PANTOTHENATE KINASE"/>
    <property type="match status" value="1"/>
</dbReference>
<evidence type="ECO:0000256" key="15">
    <source>
        <dbReference type="ARBA" id="ARBA00040883"/>
    </source>
</evidence>
<dbReference type="OrthoDB" id="9804707at2"/>
<dbReference type="InterPro" id="IPR043129">
    <property type="entry name" value="ATPase_NBD"/>
</dbReference>
<dbReference type="InterPro" id="IPR004619">
    <property type="entry name" value="Type_III_PanK"/>
</dbReference>
<evidence type="ECO:0000256" key="4">
    <source>
        <dbReference type="ARBA" id="ARBA00005225"/>
    </source>
</evidence>
<evidence type="ECO:0000313" key="18">
    <source>
        <dbReference type="Proteomes" id="UP000067243"/>
    </source>
</evidence>
<evidence type="ECO:0000256" key="1">
    <source>
        <dbReference type="ARBA" id="ARBA00001206"/>
    </source>
</evidence>
<evidence type="ECO:0000256" key="14">
    <source>
        <dbReference type="ARBA" id="ARBA00038036"/>
    </source>
</evidence>
<comment type="cofactor">
    <cofactor evidence="16">
        <name>NH4(+)</name>
        <dbReference type="ChEBI" id="CHEBI:28938"/>
    </cofactor>
    <cofactor evidence="16">
        <name>K(+)</name>
        <dbReference type="ChEBI" id="CHEBI:29103"/>
    </cofactor>
    <text evidence="16">A monovalent cation. Ammonium or potassium.</text>
</comment>
<feature type="binding site" evidence="16">
    <location>
        <position position="131"/>
    </location>
    <ligand>
        <name>ATP</name>
        <dbReference type="ChEBI" id="CHEBI:30616"/>
    </ligand>
</feature>
<sequence length="250" mass="28971">MEYLFIDVGNTTVDFRMYNDECNNFKEIMRPLTDDEYYKNCHNLDEYFIKNKLSFTKIIYSSVVPSWTKIIEEYSTFKNIELLNIKNSFKHNLNNFKIDKFDILGADFIANYYGATKYYNFNNAIVVSMGTATTIMVIKENCLLGTVICPGLETALNGLIGKAALLKNYHYEKSSLMIGTNTIDAISIGIFNLHYIMIYNYTNFLMNEYKIKNVIITGGYSQNFVDEINHNGFIYDESLIFKGMLMMINK</sequence>
<reference evidence="17 18" key="1">
    <citation type="journal article" date="2015" name="Genome Announc.">
        <title>Complete Genome Sequence of Spiroplasma turonicum Strain Tab4cT, a Parasite of a Horse Fly, Haematopota sp. (Diptera: Tabanidae).</title>
        <authorList>
            <person name="Davis R.E."/>
            <person name="Shao J."/>
            <person name="Zhao Y."/>
            <person name="Gasparich G.E."/>
            <person name="Gaynor B.J."/>
            <person name="Donofrio N."/>
        </authorList>
    </citation>
    <scope>NUCLEOTIDE SEQUENCE [LARGE SCALE GENOMIC DNA]</scope>
    <source>
        <strain evidence="17 18">Tab4c</strain>
    </source>
</reference>
<comment type="subunit">
    <text evidence="5 16">Homodimer.</text>
</comment>
<feature type="binding site" evidence="16">
    <location>
        <position position="182"/>
    </location>
    <ligand>
        <name>substrate</name>
    </ligand>
</feature>
<evidence type="ECO:0000256" key="8">
    <source>
        <dbReference type="ARBA" id="ARBA00022679"/>
    </source>
</evidence>
<evidence type="ECO:0000256" key="9">
    <source>
        <dbReference type="ARBA" id="ARBA00022741"/>
    </source>
</evidence>
<dbReference type="NCBIfam" id="TIGR00671">
    <property type="entry name" value="baf"/>
    <property type="match status" value="1"/>
</dbReference>
<dbReference type="Proteomes" id="UP000067243">
    <property type="component" value="Chromosome"/>
</dbReference>
<keyword evidence="9 16" id="KW-0547">Nucleotide-binding</keyword>
<evidence type="ECO:0000256" key="12">
    <source>
        <dbReference type="ARBA" id="ARBA00022958"/>
    </source>
</evidence>
<accession>A0A0K1P4Z6</accession>
<evidence type="ECO:0000256" key="2">
    <source>
        <dbReference type="ARBA" id="ARBA00001958"/>
    </source>
</evidence>
<dbReference type="Gene3D" id="3.30.420.40">
    <property type="match status" value="2"/>
</dbReference>
<keyword evidence="18" id="KW-1185">Reference proteome</keyword>
<dbReference type="AlphaFoldDB" id="A0A0K1P4Z6"/>
<dbReference type="EC" id="2.7.1.33" evidence="6 16"/>
<gene>
    <name evidence="16" type="primary">coaX</name>
    <name evidence="17" type="ORF">STURON_00134</name>
</gene>
<dbReference type="GO" id="GO:0015937">
    <property type="term" value="P:coenzyme A biosynthetic process"/>
    <property type="evidence" value="ECO:0007669"/>
    <property type="project" value="UniProtKB-UniRule"/>
</dbReference>
<comment type="cofactor">
    <cofactor evidence="2">
        <name>K(+)</name>
        <dbReference type="ChEBI" id="CHEBI:29103"/>
    </cofactor>
</comment>
<dbReference type="EMBL" id="CP012328">
    <property type="protein sequence ID" value="AKU79380.1"/>
    <property type="molecule type" value="Genomic_DNA"/>
</dbReference>
<dbReference type="STRING" id="216946.STURO_v1c01330"/>
<evidence type="ECO:0000256" key="10">
    <source>
        <dbReference type="ARBA" id="ARBA00022777"/>
    </source>
</evidence>
<feature type="active site" description="Proton acceptor" evidence="16">
    <location>
        <position position="107"/>
    </location>
</feature>
<comment type="function">
    <text evidence="16">Catalyzes the phosphorylation of pantothenate (Pan), the first step in CoA biosynthesis.</text>
</comment>